<dbReference type="PANTHER" id="PTHR13016">
    <property type="entry name" value="AMMECR1 HOMOLOG"/>
    <property type="match status" value="1"/>
</dbReference>
<name>A0A0D1YQD4_9PEZI</name>
<dbReference type="InterPro" id="IPR002733">
    <property type="entry name" value="AMMECR1_domain"/>
</dbReference>
<dbReference type="PROSITE" id="PS51112">
    <property type="entry name" value="AMMECR1"/>
    <property type="match status" value="1"/>
</dbReference>
<dbReference type="InterPro" id="IPR023473">
    <property type="entry name" value="AMMECR1"/>
</dbReference>
<dbReference type="RefSeq" id="XP_016212701.1">
    <property type="nucleotide sequence ID" value="XM_016359452.1"/>
</dbReference>
<dbReference type="InterPro" id="IPR036071">
    <property type="entry name" value="AMMECR1_dom_sf"/>
</dbReference>
<sequence>MATQAQCAFCFECISARLEKRKRLALAQVEELWDLYENGEEDETSAQLKGDGGQVDGMAEDDEVDEKSATGESRTSPYRPAAISRLLNPSPSSSSSSSTPSAASSTPSLSSSTSKASSRTSLFSLPKRFTKSKREPAAVDVDDDEYPLFVTWNKVNSKGHKQLAGCIGTFEPYPLEEGLRIYSETSAFDDSRFDPLTLRDLPVLSCSITLLMHFESISDPMDWTIGTHGLRISFVFQGRRLGATYLPDVAREQGWTKEETIVSLMRKAGWSGRSSEWRGVRDLNCVRYQGLKASLGYREWKEWRTWVEETGRDEDVMDI</sequence>
<dbReference type="Proteomes" id="UP000053259">
    <property type="component" value="Unassembled WGS sequence"/>
</dbReference>
<evidence type="ECO:0000313" key="3">
    <source>
        <dbReference type="EMBL" id="KIW02832.1"/>
    </source>
</evidence>
<gene>
    <name evidence="3" type="ORF">PV09_05889</name>
</gene>
<accession>A0A0D1YQD4</accession>
<dbReference type="Pfam" id="PF01871">
    <property type="entry name" value="AMMECR1"/>
    <property type="match status" value="1"/>
</dbReference>
<evidence type="ECO:0000259" key="2">
    <source>
        <dbReference type="PROSITE" id="PS51112"/>
    </source>
</evidence>
<dbReference type="GeneID" id="27313862"/>
<dbReference type="NCBIfam" id="TIGR00296">
    <property type="entry name" value="TIGR00296 family protein"/>
    <property type="match status" value="1"/>
</dbReference>
<feature type="compositionally biased region" description="Low complexity" evidence="1">
    <location>
        <begin position="84"/>
        <end position="116"/>
    </location>
</feature>
<protein>
    <recommendedName>
        <fullName evidence="2">AMMECR1 domain-containing protein</fullName>
    </recommendedName>
</protein>
<dbReference type="EMBL" id="KN847547">
    <property type="protein sequence ID" value="KIW02832.1"/>
    <property type="molecule type" value="Genomic_DNA"/>
</dbReference>
<dbReference type="AlphaFoldDB" id="A0A0D1YQD4"/>
<organism evidence="3 4">
    <name type="scientific">Verruconis gallopava</name>
    <dbReference type="NCBI Taxonomy" id="253628"/>
    <lineage>
        <taxon>Eukaryota</taxon>
        <taxon>Fungi</taxon>
        <taxon>Dikarya</taxon>
        <taxon>Ascomycota</taxon>
        <taxon>Pezizomycotina</taxon>
        <taxon>Dothideomycetes</taxon>
        <taxon>Pleosporomycetidae</taxon>
        <taxon>Venturiales</taxon>
        <taxon>Sympoventuriaceae</taxon>
        <taxon>Verruconis</taxon>
    </lineage>
</organism>
<dbReference type="SUPFAM" id="SSF143447">
    <property type="entry name" value="AMMECR1-like"/>
    <property type="match status" value="1"/>
</dbReference>
<dbReference type="FunCoup" id="A0A0D1YQD4">
    <property type="interactions" value="1070"/>
</dbReference>
<dbReference type="HOGENOM" id="CLU_052828_2_1_1"/>
<dbReference type="InterPro" id="IPR027485">
    <property type="entry name" value="AMMECR1_N"/>
</dbReference>
<evidence type="ECO:0000313" key="4">
    <source>
        <dbReference type="Proteomes" id="UP000053259"/>
    </source>
</evidence>
<keyword evidence="4" id="KW-1185">Reference proteome</keyword>
<dbReference type="STRING" id="253628.A0A0D1YQD4"/>
<evidence type="ECO:0000256" key="1">
    <source>
        <dbReference type="SAM" id="MobiDB-lite"/>
    </source>
</evidence>
<dbReference type="PANTHER" id="PTHR13016:SF0">
    <property type="entry name" value="AMME SYNDROME CANDIDATE GENE 1 PROTEIN"/>
    <property type="match status" value="1"/>
</dbReference>
<feature type="domain" description="AMMECR1" evidence="2">
    <location>
        <begin position="107"/>
        <end position="304"/>
    </location>
</feature>
<dbReference type="VEuPathDB" id="FungiDB:PV09_05889"/>
<dbReference type="OrthoDB" id="24630at2759"/>
<dbReference type="Gene3D" id="3.30.700.20">
    <property type="entry name" value="Hypothetical protein ph0010, domain 1"/>
    <property type="match status" value="1"/>
</dbReference>
<dbReference type="InParanoid" id="A0A0D1YQD4"/>
<feature type="region of interest" description="Disordered" evidence="1">
    <location>
        <begin position="39"/>
        <end position="116"/>
    </location>
</feature>
<reference evidence="3 4" key="1">
    <citation type="submission" date="2015-01" db="EMBL/GenBank/DDBJ databases">
        <title>The Genome Sequence of Ochroconis gallopava CBS43764.</title>
        <authorList>
            <consortium name="The Broad Institute Genomics Platform"/>
            <person name="Cuomo C."/>
            <person name="de Hoog S."/>
            <person name="Gorbushina A."/>
            <person name="Stielow B."/>
            <person name="Teixiera M."/>
            <person name="Abouelleil A."/>
            <person name="Chapman S.B."/>
            <person name="Priest M."/>
            <person name="Young S.K."/>
            <person name="Wortman J."/>
            <person name="Nusbaum C."/>
            <person name="Birren B."/>
        </authorList>
    </citation>
    <scope>NUCLEOTIDE SEQUENCE [LARGE SCALE GENOMIC DNA]</scope>
    <source>
        <strain evidence="3 4">CBS 43764</strain>
    </source>
</reference>
<proteinExistence type="predicted"/>